<keyword evidence="1" id="KW-0808">Transferase</keyword>
<dbReference type="SUPFAM" id="SSF55874">
    <property type="entry name" value="ATPase domain of HSP90 chaperone/DNA topoisomerase II/histidine kinase"/>
    <property type="match status" value="1"/>
</dbReference>
<sequence>MNSRGIGLRNMRERVEFIGGEFELISEYGKGTEITVLLNLEGAV</sequence>
<dbReference type="InterPro" id="IPR036890">
    <property type="entry name" value="HATPase_C_sf"/>
</dbReference>
<reference evidence="2" key="1">
    <citation type="submission" date="2014-09" db="EMBL/GenBank/DDBJ databases">
        <title>Vibrio variabilis JCM 19239. (C206) whole genome shotgun sequence.</title>
        <authorList>
            <person name="Sawabe T."/>
            <person name="Meirelles P."/>
            <person name="Nakanishi M."/>
            <person name="Sayaka M."/>
            <person name="Hattori M."/>
            <person name="Ohkuma M."/>
        </authorList>
    </citation>
    <scope>NUCLEOTIDE SEQUENCE [LARGE SCALE GENOMIC DNA]</scope>
    <source>
        <strain evidence="2">JCM 19239</strain>
    </source>
</reference>
<dbReference type="GO" id="GO:0016301">
    <property type="term" value="F:kinase activity"/>
    <property type="evidence" value="ECO:0007669"/>
    <property type="project" value="UniProtKB-KW"/>
</dbReference>
<gene>
    <name evidence="1" type="ORF">JCM19239_2528</name>
</gene>
<evidence type="ECO:0000313" key="2">
    <source>
        <dbReference type="Proteomes" id="UP000029223"/>
    </source>
</evidence>
<keyword evidence="1" id="KW-0418">Kinase</keyword>
<evidence type="ECO:0000313" key="1">
    <source>
        <dbReference type="EMBL" id="GAL30112.1"/>
    </source>
</evidence>
<name>A0ABQ0JMX3_9VIBR</name>
<dbReference type="EMBL" id="BBMS01000084">
    <property type="protein sequence ID" value="GAL30112.1"/>
    <property type="molecule type" value="Genomic_DNA"/>
</dbReference>
<comment type="caution">
    <text evidence="1">The sequence shown here is derived from an EMBL/GenBank/DDBJ whole genome shotgun (WGS) entry which is preliminary data.</text>
</comment>
<dbReference type="Proteomes" id="UP000029223">
    <property type="component" value="Unassembled WGS sequence"/>
</dbReference>
<dbReference type="Gene3D" id="3.30.565.10">
    <property type="entry name" value="Histidine kinase-like ATPase, C-terminal domain"/>
    <property type="match status" value="1"/>
</dbReference>
<keyword evidence="2" id="KW-1185">Reference proteome</keyword>
<protein>
    <submittedName>
        <fullName evidence="1">Sensor histidine kinase</fullName>
    </submittedName>
</protein>
<organism evidence="1 2">
    <name type="scientific">Vibrio variabilis</name>
    <dbReference type="NCBI Taxonomy" id="990271"/>
    <lineage>
        <taxon>Bacteria</taxon>
        <taxon>Pseudomonadati</taxon>
        <taxon>Pseudomonadota</taxon>
        <taxon>Gammaproteobacteria</taxon>
        <taxon>Vibrionales</taxon>
        <taxon>Vibrionaceae</taxon>
        <taxon>Vibrio</taxon>
    </lineage>
</organism>
<proteinExistence type="predicted"/>
<accession>A0ABQ0JMX3</accession>